<dbReference type="Pfam" id="PF05425">
    <property type="entry name" value="CopD"/>
    <property type="match status" value="1"/>
</dbReference>
<comment type="subcellular location">
    <subcellularLocation>
        <location evidence="1">Cell membrane</location>
        <topology evidence="1">Multi-pass membrane protein</topology>
    </subcellularLocation>
</comment>
<keyword evidence="3 6" id="KW-0812">Transmembrane</keyword>
<dbReference type="InterPro" id="IPR008457">
    <property type="entry name" value="Cu-R_CopD_dom"/>
</dbReference>
<feature type="transmembrane region" description="Helical" evidence="6">
    <location>
        <begin position="177"/>
        <end position="198"/>
    </location>
</feature>
<evidence type="ECO:0000256" key="6">
    <source>
        <dbReference type="SAM" id="Phobius"/>
    </source>
</evidence>
<dbReference type="PANTHER" id="PTHR34820">
    <property type="entry name" value="INNER MEMBRANE PROTEIN YEBZ"/>
    <property type="match status" value="1"/>
</dbReference>
<feature type="transmembrane region" description="Helical" evidence="6">
    <location>
        <begin position="350"/>
        <end position="371"/>
    </location>
</feature>
<dbReference type="GO" id="GO:0006825">
    <property type="term" value="P:copper ion transport"/>
    <property type="evidence" value="ECO:0007669"/>
    <property type="project" value="InterPro"/>
</dbReference>
<feature type="transmembrane region" description="Helical" evidence="6">
    <location>
        <begin position="232"/>
        <end position="251"/>
    </location>
</feature>
<evidence type="ECO:0000259" key="7">
    <source>
        <dbReference type="Pfam" id="PF05425"/>
    </source>
</evidence>
<reference evidence="8" key="1">
    <citation type="journal article" date="2014" name="Int. J. Syst. Evol. Microbiol.">
        <title>Complete genome sequence of Corynebacterium casei LMG S-19264T (=DSM 44701T), isolated from a smear-ripened cheese.</title>
        <authorList>
            <consortium name="US DOE Joint Genome Institute (JGI-PGF)"/>
            <person name="Walter F."/>
            <person name="Albersmeier A."/>
            <person name="Kalinowski J."/>
            <person name="Ruckert C."/>
        </authorList>
    </citation>
    <scope>NUCLEOTIDE SEQUENCE</scope>
    <source>
        <strain evidence="8">CGMCC 1.12777</strain>
    </source>
</reference>
<evidence type="ECO:0000256" key="5">
    <source>
        <dbReference type="ARBA" id="ARBA00023136"/>
    </source>
</evidence>
<feature type="transmembrane region" description="Helical" evidence="6">
    <location>
        <begin position="85"/>
        <end position="104"/>
    </location>
</feature>
<feature type="transmembrane region" description="Helical" evidence="6">
    <location>
        <begin position="41"/>
        <end position="65"/>
    </location>
</feature>
<protein>
    <recommendedName>
        <fullName evidence="7">Copper resistance protein D domain-containing protein</fullName>
    </recommendedName>
</protein>
<organism evidence="8 9">
    <name type="scientific">Pullulanibacillus pueri</name>
    <dbReference type="NCBI Taxonomy" id="1437324"/>
    <lineage>
        <taxon>Bacteria</taxon>
        <taxon>Bacillati</taxon>
        <taxon>Bacillota</taxon>
        <taxon>Bacilli</taxon>
        <taxon>Bacillales</taxon>
        <taxon>Sporolactobacillaceae</taxon>
        <taxon>Pullulanibacillus</taxon>
    </lineage>
</organism>
<keyword evidence="5 6" id="KW-0472">Membrane</keyword>
<accession>A0A8J3ENC3</accession>
<comment type="caution">
    <text evidence="8">The sequence shown here is derived from an EMBL/GenBank/DDBJ whole genome shotgun (WGS) entry which is preliminary data.</text>
</comment>
<evidence type="ECO:0000256" key="1">
    <source>
        <dbReference type="ARBA" id="ARBA00004651"/>
    </source>
</evidence>
<dbReference type="AlphaFoldDB" id="A0A8J3ENC3"/>
<evidence type="ECO:0000256" key="3">
    <source>
        <dbReference type="ARBA" id="ARBA00022692"/>
    </source>
</evidence>
<evidence type="ECO:0000256" key="2">
    <source>
        <dbReference type="ARBA" id="ARBA00022475"/>
    </source>
</evidence>
<feature type="transmembrane region" description="Helical" evidence="6">
    <location>
        <begin position="263"/>
        <end position="282"/>
    </location>
</feature>
<keyword evidence="2" id="KW-1003">Cell membrane</keyword>
<feature type="transmembrane region" description="Helical" evidence="6">
    <location>
        <begin position="319"/>
        <end position="338"/>
    </location>
</feature>
<dbReference type="RefSeq" id="WP_188498493.1">
    <property type="nucleotide sequence ID" value="NZ_BMFV01000030.1"/>
</dbReference>
<dbReference type="Proteomes" id="UP000656813">
    <property type="component" value="Unassembled WGS sequence"/>
</dbReference>
<keyword evidence="4 6" id="KW-1133">Transmembrane helix</keyword>
<name>A0A8J3ENC3_9BACL</name>
<proteinExistence type="predicted"/>
<dbReference type="PANTHER" id="PTHR34820:SF4">
    <property type="entry name" value="INNER MEMBRANE PROTEIN YEBZ"/>
    <property type="match status" value="1"/>
</dbReference>
<feature type="domain" description="Copper resistance protein D" evidence="7">
    <location>
        <begin position="177"/>
        <end position="280"/>
    </location>
</feature>
<feature type="transmembrane region" description="Helical" evidence="6">
    <location>
        <begin position="142"/>
        <end position="165"/>
    </location>
</feature>
<keyword evidence="9" id="KW-1185">Reference proteome</keyword>
<dbReference type="GO" id="GO:0005886">
    <property type="term" value="C:plasma membrane"/>
    <property type="evidence" value="ECO:0007669"/>
    <property type="project" value="UniProtKB-SubCell"/>
</dbReference>
<evidence type="ECO:0000313" key="8">
    <source>
        <dbReference type="EMBL" id="GGH86103.1"/>
    </source>
</evidence>
<sequence length="372" mass="41261">MVIVWITEFLLYICLCLLMGTLIFYSLSVEKRPSFFISKRLLLWATAGTGLLSFAPIVNTIIVMADGIGLWVSFKNVIFVFEVGQAWLFTLAMALLLFGLIYFNTLENDPFLSKIGVVLCILLIAGYARAGHASSLLNYTGFAAHFMHLLAVAVWGGCLLVAAWFTQGLGNTNWLSFLKWYTPLAIVSVIVVIAAGLLTMNIDIAKPLDHSVSSTITQYKQGLFSNYGQALLIKHILVIPLLLYALFNGFLGKRLKKYQSIKWARVESIVILFIFAVTAFMGQQPPPHQPEQYINLYGPSPLFTVIYQSKVPSDFSVHFSWTPTSLIFIGFSLLFLIMMASSVIKSSPRLVSLLMALGFLASAYFATMSAIV</sequence>
<gene>
    <name evidence="8" type="ORF">GCM10007096_33030</name>
</gene>
<dbReference type="EMBL" id="BMFV01000030">
    <property type="protein sequence ID" value="GGH86103.1"/>
    <property type="molecule type" value="Genomic_DNA"/>
</dbReference>
<evidence type="ECO:0000313" key="9">
    <source>
        <dbReference type="Proteomes" id="UP000656813"/>
    </source>
</evidence>
<feature type="transmembrane region" description="Helical" evidence="6">
    <location>
        <begin position="6"/>
        <end position="29"/>
    </location>
</feature>
<reference evidence="8" key="2">
    <citation type="submission" date="2020-09" db="EMBL/GenBank/DDBJ databases">
        <authorList>
            <person name="Sun Q."/>
            <person name="Zhou Y."/>
        </authorList>
    </citation>
    <scope>NUCLEOTIDE SEQUENCE</scope>
    <source>
        <strain evidence="8">CGMCC 1.12777</strain>
    </source>
</reference>
<dbReference type="InterPro" id="IPR032694">
    <property type="entry name" value="CopC/D"/>
</dbReference>
<feature type="transmembrane region" description="Helical" evidence="6">
    <location>
        <begin position="111"/>
        <end position="130"/>
    </location>
</feature>
<evidence type="ECO:0000256" key="4">
    <source>
        <dbReference type="ARBA" id="ARBA00022989"/>
    </source>
</evidence>